<name>A0A2L1CB88_METMI</name>
<evidence type="ECO:0000313" key="1">
    <source>
        <dbReference type="EMBL" id="AVB76615.1"/>
    </source>
</evidence>
<dbReference type="EMBL" id="JACHED010000001">
    <property type="protein sequence ID" value="MBB6496871.1"/>
    <property type="molecule type" value="Genomic_DNA"/>
</dbReference>
<evidence type="ECO:0000313" key="3">
    <source>
        <dbReference type="EMBL" id="MBB6496871.1"/>
    </source>
</evidence>
<proteinExistence type="predicted"/>
<sequence>MLNFEIIRKNEIIASGGYIKDIGPNGKIFVIPKNLEEGLKVTAFLNEISKKIQKMKSKNELYSDITFGEYYLRFE</sequence>
<reference evidence="3 6" key="3">
    <citation type="submission" date="2020-08" db="EMBL/GenBank/DDBJ databases">
        <title>Genomic Encyclopedia of Type Strains, Phase IV (KMG-V): Genome sequencing to study the core and pangenomes of soil and plant-associated prokaryotes.</title>
        <authorList>
            <person name="Whitman W."/>
        </authorList>
    </citation>
    <scope>NUCLEOTIDE SEQUENCE [LARGE SCALE GENOMIC DNA]</scope>
    <source>
        <strain evidence="2 5">C13</strain>
        <strain evidence="3 6">D1</strain>
    </source>
</reference>
<dbReference type="Proteomes" id="UP000590564">
    <property type="component" value="Unassembled WGS sequence"/>
</dbReference>
<evidence type="ECO:0000313" key="4">
    <source>
        <dbReference type="Proteomes" id="UP000239462"/>
    </source>
</evidence>
<dbReference type="RefSeq" id="WP_104838096.1">
    <property type="nucleotide sequence ID" value="NZ_CP026606.1"/>
</dbReference>
<evidence type="ECO:0000313" key="5">
    <source>
        <dbReference type="Proteomes" id="UP000567099"/>
    </source>
</evidence>
<dbReference type="GeneID" id="36102321"/>
<dbReference type="AlphaFoldDB" id="A0A2L1CB88"/>
<evidence type="ECO:0000313" key="6">
    <source>
        <dbReference type="Proteomes" id="UP000590564"/>
    </source>
</evidence>
<evidence type="ECO:0000313" key="2">
    <source>
        <dbReference type="EMBL" id="MBA2863124.1"/>
    </source>
</evidence>
<protein>
    <submittedName>
        <fullName evidence="1">Uncharacterized protein</fullName>
    </submittedName>
</protein>
<gene>
    <name evidence="2" type="ORF">HNP94_000124</name>
    <name evidence="3" type="ORF">HNP96_000892</name>
    <name evidence="1" type="ORF">MMJJ_12340</name>
</gene>
<dbReference type="Proteomes" id="UP000567099">
    <property type="component" value="Unassembled WGS sequence"/>
</dbReference>
<accession>A0A2L1CB88</accession>
<dbReference type="EMBL" id="CP026606">
    <property type="protein sequence ID" value="AVB76615.1"/>
    <property type="molecule type" value="Genomic_DNA"/>
</dbReference>
<dbReference type="EMBL" id="JACDUO010000001">
    <property type="protein sequence ID" value="MBA2863124.1"/>
    <property type="molecule type" value="Genomic_DNA"/>
</dbReference>
<dbReference type="Proteomes" id="UP000239462">
    <property type="component" value="Chromosome"/>
</dbReference>
<reference evidence="1" key="2">
    <citation type="submission" date="2018-02" db="EMBL/GenBank/DDBJ databases">
        <title>Complete genome sequence of the Methanococcus maripaludis type strain JJ (DSM 2067), a model for selenoprotein synthesis in Archaea.</title>
        <authorList>
            <person name="Poehlein A."/>
            <person name="Heym D."/>
            <person name="Quitzke V."/>
            <person name="Fersch J."/>
            <person name="Daniel R."/>
            <person name="Rother M."/>
        </authorList>
    </citation>
    <scope>NUCLEOTIDE SEQUENCE [LARGE SCALE GENOMIC DNA]</scope>
    <source>
        <strain evidence="1">DSM 2067</strain>
    </source>
</reference>
<dbReference type="KEGG" id="mmad:MMJJ_12340"/>
<organism evidence="1 4">
    <name type="scientific">Methanococcus maripaludis</name>
    <name type="common">Methanococcus deltae</name>
    <dbReference type="NCBI Taxonomy" id="39152"/>
    <lineage>
        <taxon>Archaea</taxon>
        <taxon>Methanobacteriati</taxon>
        <taxon>Methanobacteriota</taxon>
        <taxon>Methanomada group</taxon>
        <taxon>Methanococci</taxon>
        <taxon>Methanococcales</taxon>
        <taxon>Methanococcaceae</taxon>
        <taxon>Methanococcus</taxon>
    </lineage>
</organism>
<reference evidence="4" key="1">
    <citation type="journal article" date="2018" name="Genome Announc.">
        <title>Complete Genome Sequence of the Methanococcus maripaludis Type Strain JJ (DSM 2067), a Model for Selenoprotein Synthesis in Archaea.</title>
        <authorList>
            <person name="Poehlein A."/>
            <person name="Heym D."/>
            <person name="Quitzke V."/>
            <person name="Fersch J."/>
            <person name="Daniel R."/>
            <person name="Rother M."/>
        </authorList>
    </citation>
    <scope>NUCLEOTIDE SEQUENCE [LARGE SCALE GENOMIC DNA]</scope>
    <source>
        <strain evidence="4">DSM 2067</strain>
    </source>
</reference>